<evidence type="ECO:0000313" key="3">
    <source>
        <dbReference type="EMBL" id="KAA8569058.1"/>
    </source>
</evidence>
<feature type="compositionally biased region" description="Polar residues" evidence="1">
    <location>
        <begin position="558"/>
        <end position="567"/>
    </location>
</feature>
<evidence type="ECO:0000256" key="2">
    <source>
        <dbReference type="SAM" id="Phobius"/>
    </source>
</evidence>
<feature type="compositionally biased region" description="Polar residues" evidence="1">
    <location>
        <begin position="77"/>
        <end position="101"/>
    </location>
</feature>
<keyword evidence="4" id="KW-1185">Reference proteome</keyword>
<feature type="region of interest" description="Disordered" evidence="1">
    <location>
        <begin position="73"/>
        <end position="101"/>
    </location>
</feature>
<dbReference type="EMBL" id="VICG01000008">
    <property type="protein sequence ID" value="KAA8569058.1"/>
    <property type="molecule type" value="Genomic_DNA"/>
</dbReference>
<feature type="compositionally biased region" description="Basic and acidic residues" evidence="1">
    <location>
        <begin position="518"/>
        <end position="527"/>
    </location>
</feature>
<feature type="transmembrane region" description="Helical" evidence="2">
    <location>
        <begin position="258"/>
        <end position="283"/>
    </location>
</feature>
<accession>A0A5M9JHP8</accession>
<dbReference type="Proteomes" id="UP000322873">
    <property type="component" value="Unassembled WGS sequence"/>
</dbReference>
<keyword evidence="2" id="KW-0812">Transmembrane</keyword>
<proteinExistence type="predicted"/>
<dbReference type="VEuPathDB" id="FungiDB:MFRU_047g00120"/>
<reference evidence="3 4" key="1">
    <citation type="submission" date="2019-06" db="EMBL/GenBank/DDBJ databases">
        <title>Genome Sequence of the Brown Rot Fungal Pathogen Monilinia fructicola.</title>
        <authorList>
            <person name="De Miccolis Angelini R.M."/>
            <person name="Landi L."/>
            <person name="Abate D."/>
            <person name="Pollastro S."/>
            <person name="Romanazzi G."/>
            <person name="Faretra F."/>
        </authorList>
    </citation>
    <scope>NUCLEOTIDE SEQUENCE [LARGE SCALE GENOMIC DNA]</scope>
    <source>
        <strain evidence="3 4">Mfrc123</strain>
    </source>
</reference>
<organism evidence="3 4">
    <name type="scientific">Monilinia fructicola</name>
    <name type="common">Brown rot fungus</name>
    <name type="synonym">Ciboria fructicola</name>
    <dbReference type="NCBI Taxonomy" id="38448"/>
    <lineage>
        <taxon>Eukaryota</taxon>
        <taxon>Fungi</taxon>
        <taxon>Dikarya</taxon>
        <taxon>Ascomycota</taxon>
        <taxon>Pezizomycotina</taxon>
        <taxon>Leotiomycetes</taxon>
        <taxon>Helotiales</taxon>
        <taxon>Sclerotiniaceae</taxon>
        <taxon>Monilinia</taxon>
    </lineage>
</organism>
<evidence type="ECO:0000256" key="1">
    <source>
        <dbReference type="SAM" id="MobiDB-lite"/>
    </source>
</evidence>
<evidence type="ECO:0000313" key="4">
    <source>
        <dbReference type="Proteomes" id="UP000322873"/>
    </source>
</evidence>
<feature type="compositionally biased region" description="Basic and acidic residues" evidence="1">
    <location>
        <begin position="583"/>
        <end position="606"/>
    </location>
</feature>
<feature type="compositionally biased region" description="Low complexity" evidence="1">
    <location>
        <begin position="494"/>
        <end position="512"/>
    </location>
</feature>
<keyword evidence="2" id="KW-0472">Membrane</keyword>
<feature type="region of interest" description="Disordered" evidence="1">
    <location>
        <begin position="308"/>
        <end position="328"/>
    </location>
</feature>
<gene>
    <name evidence="3" type="ORF">EYC84_000730</name>
</gene>
<name>A0A5M9JHP8_MONFR</name>
<feature type="region of interest" description="Disordered" evidence="1">
    <location>
        <begin position="488"/>
        <end position="619"/>
    </location>
</feature>
<comment type="caution">
    <text evidence="3">The sequence shown here is derived from an EMBL/GenBank/DDBJ whole genome shotgun (WGS) entry which is preliminary data.</text>
</comment>
<keyword evidence="2" id="KW-1133">Transmembrane helix</keyword>
<dbReference type="AlphaFoldDB" id="A0A5M9JHP8"/>
<protein>
    <submittedName>
        <fullName evidence="3">Uncharacterized protein</fullName>
    </submittedName>
</protein>
<sequence>MFFPSPPFCHAGCVVANLIYGIHFNEILTSWTAGQIPSRPIEVAMHLNQFPLLVFATGTGLCNGSLLRRASESSSSPINSTNLQPSISSPTSLSHQSKVTSPPGTKVAQLASVISILPECNGFVLSASSAVSSSLASNASAQLIYLSTSAAASIAIAQASIYAADVSASRAMSQVQSSASSALASCSAEITNIQGSASLQYASVSASLISAAVLATNDAQAAALAMGAAATESAWAISSQLADARTAVQFSKATTLPMTVAVVLIIGTSFASSVVSVLVYRFFARKKMREREREMERERERVLERQMANERREGQNVKGRGSYGGGMEKDIQSYRDPHTGMSYSYPPISRSPASSYPPRSQYLSRYATSDSEQEVINRDYVEGNYERGDEDNYSSHDIIDIEKEIAEMDYQMKMAEAELARRDRERPIRMSEDGLSRSSKSISVLFTPRDVFAAARTGERRGSASARSIMSMSLGIGERLKSMVMPSYRQSGFPSNAQSQSQSQSPLEPSVSSKKDRRNSSRDIGDRDLEEGEEIIFTLEERPPPLPRSRPTHAYKNSDASIITLSPSVYDGGSGNGKKGKGRRGDEDRDEMARREYKEHDDEQEKGAPPFRISIGKAF</sequence>